<dbReference type="SUPFAM" id="SSF56300">
    <property type="entry name" value="Metallo-dependent phosphatases"/>
    <property type="match status" value="1"/>
</dbReference>
<dbReference type="InterPro" id="IPR050126">
    <property type="entry name" value="Ap4A_hydrolase"/>
</dbReference>
<name>A0ABQ3V1N4_9CHLR</name>
<dbReference type="Pfam" id="PF12850">
    <property type="entry name" value="Metallophos_2"/>
    <property type="match status" value="1"/>
</dbReference>
<sequence>MRLAILSDIHGNSIALDAVLADIQKQGGVDGYWILGDFSALGHDPVGVLERVTALPNASFTRGNTDRYIITGERPGPTLEEAQTQPHLVARLAELAANFAWTQGFIQARGWWDWLAQLPLEIRLTLTNGIRVLGVHAAPGLDDGPGIHPALSEEELRKALAPAEADLVIVGHTHFPLERRVDNIHVLNLGSVSNPIIPSLQASYALLDANTNDYQLQQRFVDYDHQAVVEAIQKISHPAEKFLTQFMRGEKISPWAQI</sequence>
<dbReference type="PIRSF" id="PIRSF000883">
    <property type="entry name" value="Pesterase_MJ0912"/>
    <property type="match status" value="1"/>
</dbReference>
<organism evidence="3 4">
    <name type="scientific">Ktedonobacter robiniae</name>
    <dbReference type="NCBI Taxonomy" id="2778365"/>
    <lineage>
        <taxon>Bacteria</taxon>
        <taxon>Bacillati</taxon>
        <taxon>Chloroflexota</taxon>
        <taxon>Ktedonobacteria</taxon>
        <taxon>Ktedonobacterales</taxon>
        <taxon>Ktedonobacteraceae</taxon>
        <taxon>Ktedonobacter</taxon>
    </lineage>
</organism>
<feature type="domain" description="Calcineurin-like phosphoesterase" evidence="2">
    <location>
        <begin position="1"/>
        <end position="211"/>
    </location>
</feature>
<evidence type="ECO:0000313" key="4">
    <source>
        <dbReference type="Proteomes" id="UP000654345"/>
    </source>
</evidence>
<dbReference type="EMBL" id="BNJG01000003">
    <property type="protein sequence ID" value="GHO58883.1"/>
    <property type="molecule type" value="Genomic_DNA"/>
</dbReference>
<dbReference type="PANTHER" id="PTHR42850:SF2">
    <property type="entry name" value="BLL5683 PROTEIN"/>
    <property type="match status" value="1"/>
</dbReference>
<dbReference type="Gene3D" id="3.60.21.10">
    <property type="match status" value="1"/>
</dbReference>
<comment type="similarity">
    <text evidence="1">Belongs to the metallophosphoesterase superfamily. YfcE family.</text>
</comment>
<dbReference type="RefSeq" id="WP_201375125.1">
    <property type="nucleotide sequence ID" value="NZ_BNJG01000003.1"/>
</dbReference>
<gene>
    <name evidence="3" type="ORF">KSB_73580</name>
</gene>
<proteinExistence type="inferred from homology"/>
<reference evidence="3 4" key="1">
    <citation type="journal article" date="2021" name="Int. J. Syst. Evol. Microbiol.">
        <title>Reticulibacter mediterranei gen. nov., sp. nov., within the new family Reticulibacteraceae fam. nov., and Ktedonospora formicarum gen. nov., sp. nov., Ktedonobacter robiniae sp. nov., Dictyobacter formicarum sp. nov. and Dictyobacter arantiisoli sp. nov., belonging to the class Ktedonobacteria.</title>
        <authorList>
            <person name="Yabe S."/>
            <person name="Zheng Y."/>
            <person name="Wang C.M."/>
            <person name="Sakai Y."/>
            <person name="Abe K."/>
            <person name="Yokota A."/>
            <person name="Donadio S."/>
            <person name="Cavaletti L."/>
            <person name="Monciardini P."/>
        </authorList>
    </citation>
    <scope>NUCLEOTIDE SEQUENCE [LARGE SCALE GENOMIC DNA]</scope>
    <source>
        <strain evidence="3 4">SOSP1-30</strain>
    </source>
</reference>
<keyword evidence="4" id="KW-1185">Reference proteome</keyword>
<comment type="caution">
    <text evidence="3">The sequence shown here is derived from an EMBL/GenBank/DDBJ whole genome shotgun (WGS) entry which is preliminary data.</text>
</comment>
<dbReference type="PANTHER" id="PTHR42850">
    <property type="entry name" value="METALLOPHOSPHOESTERASE"/>
    <property type="match status" value="1"/>
</dbReference>
<dbReference type="Proteomes" id="UP000654345">
    <property type="component" value="Unassembled WGS sequence"/>
</dbReference>
<evidence type="ECO:0000256" key="1">
    <source>
        <dbReference type="ARBA" id="ARBA00008950"/>
    </source>
</evidence>
<dbReference type="InterPro" id="IPR029052">
    <property type="entry name" value="Metallo-depent_PP-like"/>
</dbReference>
<accession>A0ABQ3V1N4</accession>
<evidence type="ECO:0000259" key="2">
    <source>
        <dbReference type="Pfam" id="PF12850"/>
    </source>
</evidence>
<dbReference type="InterPro" id="IPR011152">
    <property type="entry name" value="Pesterase_MJ0912"/>
</dbReference>
<evidence type="ECO:0000313" key="3">
    <source>
        <dbReference type="EMBL" id="GHO58883.1"/>
    </source>
</evidence>
<dbReference type="InterPro" id="IPR024654">
    <property type="entry name" value="Calcineurin-like_PHP_lpxH"/>
</dbReference>
<protein>
    <recommendedName>
        <fullName evidence="2">Calcineurin-like phosphoesterase domain-containing protein</fullName>
    </recommendedName>
</protein>